<dbReference type="HOGENOM" id="CLU_193554_0_0_5"/>
<dbReference type="RefSeq" id="WP_013268359.1">
    <property type="nucleotide sequence ID" value="NC_014375.1"/>
</dbReference>
<evidence type="ECO:0000256" key="1">
    <source>
        <dbReference type="SAM" id="Phobius"/>
    </source>
</evidence>
<gene>
    <name evidence="2" type="ordered locus">Bresu_0943</name>
</gene>
<keyword evidence="1" id="KW-1133">Transmembrane helix</keyword>
<accession>D9QN55</accession>
<organism evidence="2 3">
    <name type="scientific">Brevundimonas subvibrioides (strain ATCC 15264 / DSM 4735 / LMG 14903 / NBRC 16000 / CB 81)</name>
    <name type="common">Caulobacter subvibrioides</name>
    <dbReference type="NCBI Taxonomy" id="633149"/>
    <lineage>
        <taxon>Bacteria</taxon>
        <taxon>Pseudomonadati</taxon>
        <taxon>Pseudomonadota</taxon>
        <taxon>Alphaproteobacteria</taxon>
        <taxon>Caulobacterales</taxon>
        <taxon>Caulobacteraceae</taxon>
        <taxon>Brevundimonas</taxon>
    </lineage>
</organism>
<dbReference type="AlphaFoldDB" id="D9QN55"/>
<dbReference type="Proteomes" id="UP000002696">
    <property type="component" value="Chromosome"/>
</dbReference>
<evidence type="ECO:0000313" key="3">
    <source>
        <dbReference type="Proteomes" id="UP000002696"/>
    </source>
</evidence>
<evidence type="ECO:0000313" key="2">
    <source>
        <dbReference type="EMBL" id="ADL00256.1"/>
    </source>
</evidence>
<dbReference type="STRING" id="633149.Bresu_0943"/>
<dbReference type="EMBL" id="CP002102">
    <property type="protein sequence ID" value="ADL00256.1"/>
    <property type="molecule type" value="Genomic_DNA"/>
</dbReference>
<sequence length="65" mass="6617">MSQHNIVGSEAFDRSPFVIIRSVRTGGMRRRQTRTAFAFIAGAAAAVIGGIVAAVVAFGPGLAGG</sequence>
<keyword evidence="1" id="KW-0812">Transmembrane</keyword>
<protein>
    <submittedName>
        <fullName evidence="2">Uncharacterized protein</fullName>
    </submittedName>
</protein>
<dbReference type="InParanoid" id="D9QN55"/>
<name>D9QN55_BRESC</name>
<reference evidence="3" key="1">
    <citation type="journal article" date="2011" name="J. Bacteriol.">
        <title>Genome sequences of eight morphologically diverse alphaproteobacteria.</title>
        <authorList>
            <consortium name="US DOE Joint Genome Institute"/>
            <person name="Brown P.J."/>
            <person name="Kysela D.T."/>
            <person name="Buechlein A."/>
            <person name="Hemmerich C."/>
            <person name="Brun Y.V."/>
        </authorList>
    </citation>
    <scope>NUCLEOTIDE SEQUENCE [LARGE SCALE GENOMIC DNA]</scope>
    <source>
        <strain evidence="3">ATCC 15264 / DSM 4735 / LMG 14903 / NBRC 16000 / CB 81</strain>
    </source>
</reference>
<dbReference type="BioCyc" id="BSUB633149:G1GM8-943-MONOMER"/>
<keyword evidence="1" id="KW-0472">Membrane</keyword>
<dbReference type="KEGG" id="bsb:Bresu_0943"/>
<proteinExistence type="predicted"/>
<keyword evidence="3" id="KW-1185">Reference proteome</keyword>
<feature type="transmembrane region" description="Helical" evidence="1">
    <location>
        <begin position="36"/>
        <end position="59"/>
    </location>
</feature>